<evidence type="ECO:0000313" key="1">
    <source>
        <dbReference type="EMBL" id="CAH2319201.1"/>
    </source>
</evidence>
<dbReference type="Proteomes" id="UP001295444">
    <property type="component" value="Chromosome 10"/>
</dbReference>
<feature type="non-terminal residue" evidence="1">
    <location>
        <position position="58"/>
    </location>
</feature>
<gene>
    <name evidence="1" type="ORF">PECUL_23A038185</name>
</gene>
<organism evidence="1 2">
    <name type="scientific">Pelobates cultripes</name>
    <name type="common">Western spadefoot toad</name>
    <dbReference type="NCBI Taxonomy" id="61616"/>
    <lineage>
        <taxon>Eukaryota</taxon>
        <taxon>Metazoa</taxon>
        <taxon>Chordata</taxon>
        <taxon>Craniata</taxon>
        <taxon>Vertebrata</taxon>
        <taxon>Euteleostomi</taxon>
        <taxon>Amphibia</taxon>
        <taxon>Batrachia</taxon>
        <taxon>Anura</taxon>
        <taxon>Pelobatoidea</taxon>
        <taxon>Pelobatidae</taxon>
        <taxon>Pelobates</taxon>
    </lineage>
</organism>
<proteinExistence type="predicted"/>
<keyword evidence="2" id="KW-1185">Reference proteome</keyword>
<protein>
    <submittedName>
        <fullName evidence="1">Uncharacterized protein</fullName>
    </submittedName>
</protein>
<dbReference type="EMBL" id="OW240921">
    <property type="protein sequence ID" value="CAH2319201.1"/>
    <property type="molecule type" value="Genomic_DNA"/>
</dbReference>
<dbReference type="AlphaFoldDB" id="A0AAD1T4M6"/>
<evidence type="ECO:0000313" key="2">
    <source>
        <dbReference type="Proteomes" id="UP001295444"/>
    </source>
</evidence>
<accession>A0AAD1T4M6</accession>
<reference evidence="1" key="1">
    <citation type="submission" date="2022-03" db="EMBL/GenBank/DDBJ databases">
        <authorList>
            <person name="Alioto T."/>
            <person name="Alioto T."/>
            <person name="Gomez Garrido J."/>
        </authorList>
    </citation>
    <scope>NUCLEOTIDE SEQUENCE</scope>
</reference>
<name>A0AAD1T4M6_PELCU</name>
<sequence>MEQHYQKLNRSTLKDLLAVQRQVTSKKLKNTLIAELMESDCASNSSLGGSEDSDFQCE</sequence>